<feature type="signal peptide" evidence="1">
    <location>
        <begin position="1"/>
        <end position="25"/>
    </location>
</feature>
<dbReference type="Proteomes" id="UP000245252">
    <property type="component" value="Unassembled WGS sequence"/>
</dbReference>
<proteinExistence type="predicted"/>
<accession>A0A2U2DQD8</accession>
<evidence type="ECO:0000256" key="1">
    <source>
        <dbReference type="SAM" id="SignalP"/>
    </source>
</evidence>
<name>A0A2U2DQD8_9HYPH</name>
<keyword evidence="3" id="KW-1185">Reference proteome</keyword>
<keyword evidence="1" id="KW-0732">Signal</keyword>
<reference evidence="2 3" key="1">
    <citation type="submission" date="2018-05" db="EMBL/GenBank/DDBJ databases">
        <title>The draft genome of strain NS-104.</title>
        <authorList>
            <person name="Hang P."/>
            <person name="Jiang J."/>
        </authorList>
    </citation>
    <scope>NUCLEOTIDE SEQUENCE [LARGE SCALE GENOMIC DNA]</scope>
    <source>
        <strain evidence="2 3">NS-104</strain>
    </source>
</reference>
<dbReference type="EMBL" id="QFBC01000006">
    <property type="protein sequence ID" value="PWE55492.1"/>
    <property type="molecule type" value="Genomic_DNA"/>
</dbReference>
<evidence type="ECO:0000313" key="2">
    <source>
        <dbReference type="EMBL" id="PWE55492.1"/>
    </source>
</evidence>
<organism evidence="2 3">
    <name type="scientific">Metarhizobium album</name>
    <dbReference type="NCBI Taxonomy" id="2182425"/>
    <lineage>
        <taxon>Bacteria</taxon>
        <taxon>Pseudomonadati</taxon>
        <taxon>Pseudomonadota</taxon>
        <taxon>Alphaproteobacteria</taxon>
        <taxon>Hyphomicrobiales</taxon>
        <taxon>Rhizobiaceae</taxon>
        <taxon>Metarhizobium</taxon>
    </lineage>
</organism>
<evidence type="ECO:0000313" key="3">
    <source>
        <dbReference type="Proteomes" id="UP000245252"/>
    </source>
</evidence>
<feature type="chain" id="PRO_5015755864" description="PepSY domain-containing protein" evidence="1">
    <location>
        <begin position="26"/>
        <end position="91"/>
    </location>
</feature>
<evidence type="ECO:0008006" key="4">
    <source>
        <dbReference type="Google" id="ProtNLM"/>
    </source>
</evidence>
<sequence length="91" mass="10334">MRKVMIVLLAAASAGTMLVTTQANAARGDQGGGRGEGNKSIERIRSTWPNERVRWVRSDGKCSFERIRVFDGHGNSYFHRVKVCDRDRYIY</sequence>
<dbReference type="AlphaFoldDB" id="A0A2U2DQD8"/>
<dbReference type="RefSeq" id="WP_109459191.1">
    <property type="nucleotide sequence ID" value="NZ_QFBC01000006.1"/>
</dbReference>
<protein>
    <recommendedName>
        <fullName evidence="4">PepSY domain-containing protein</fullName>
    </recommendedName>
</protein>
<gene>
    <name evidence="2" type="ORF">DEM27_15685</name>
</gene>
<comment type="caution">
    <text evidence="2">The sequence shown here is derived from an EMBL/GenBank/DDBJ whole genome shotgun (WGS) entry which is preliminary data.</text>
</comment>